<keyword evidence="4" id="KW-0378">Hydrolase</keyword>
<evidence type="ECO:0000256" key="1">
    <source>
        <dbReference type="ARBA" id="ARBA00004123"/>
    </source>
</evidence>
<evidence type="ECO:0000256" key="6">
    <source>
        <dbReference type="ARBA" id="ARBA00023242"/>
    </source>
</evidence>
<dbReference type="GO" id="GO:0006952">
    <property type="term" value="P:defense response"/>
    <property type="evidence" value="ECO:0007669"/>
    <property type="project" value="UniProtKB-KW"/>
</dbReference>
<sequence length="628" mass="71584">MEPEASSFESGEMLATFLASTPLLRESWKLCDHANTAAPRSYVTNRIGEVTYVAFSGVQMISGLESNCGNLKPLVDCDAKGFFRALHRHGEGDQEPVKVHNGLLHLFLHYVIENPNFYNQMCEIRQKSKSIVFTGHSIGGTIASLSALWLLCDHHSFPSTPSVLCITFGSPLLGNESLSRAILQERWAGNFFHVVAKNDIVPRLLFSPQALITPQLHSLLHFWHLFMTSPYLKDPGVDVPENIITELFHAVLFCAEEMAKTREGSAGSLFWPFGNYMFCTDEGAVCVDNTMAVLKLLHLMFAMGSARSSIEDHLKYESYVWEVSEQISQRRGHMQMHGELPESSYEAGITLALQSSGISTHDPISGSVKDCLKMARQMGRTPNLNSANLAIGLSKITPLRAQIEWYKALCDECDDQLGYYDTFKLRGASKRDSKVNMNRIKLARFWDDLIQMLESNQLPHDFLKREKWVNASQFYKLLVEPLDIAEYYRSGMHRSKGHYLKHGRERRYEIFDRWWKERRVGEEENKKRSKFASLTQDSCFWARVEEARESLDKVRSESDATKLCALWENIDAFEKYARTMVERKEVSRDVVAKNSSYSSWAEEWSVLKSQLKQFPSQCSGFLNGEVVP</sequence>
<dbReference type="GO" id="GO:0006629">
    <property type="term" value="P:lipid metabolic process"/>
    <property type="evidence" value="ECO:0007669"/>
    <property type="project" value="InterPro"/>
</dbReference>
<gene>
    <name evidence="9" type="ORF">F0562_003463</name>
</gene>
<proteinExistence type="predicted"/>
<organism evidence="9 10">
    <name type="scientific">Nyssa sinensis</name>
    <dbReference type="NCBI Taxonomy" id="561372"/>
    <lineage>
        <taxon>Eukaryota</taxon>
        <taxon>Viridiplantae</taxon>
        <taxon>Streptophyta</taxon>
        <taxon>Embryophyta</taxon>
        <taxon>Tracheophyta</taxon>
        <taxon>Spermatophyta</taxon>
        <taxon>Magnoliopsida</taxon>
        <taxon>eudicotyledons</taxon>
        <taxon>Gunneridae</taxon>
        <taxon>Pentapetalae</taxon>
        <taxon>asterids</taxon>
        <taxon>Cornales</taxon>
        <taxon>Nyssaceae</taxon>
        <taxon>Nyssa</taxon>
    </lineage>
</organism>
<keyword evidence="10" id="KW-1185">Reference proteome</keyword>
<dbReference type="Proteomes" id="UP000325577">
    <property type="component" value="Linkage Group LG1"/>
</dbReference>
<evidence type="ECO:0000313" key="10">
    <source>
        <dbReference type="Proteomes" id="UP000325577"/>
    </source>
</evidence>
<evidence type="ECO:0000259" key="8">
    <source>
        <dbReference type="Pfam" id="PF18117"/>
    </source>
</evidence>
<evidence type="ECO:0000256" key="4">
    <source>
        <dbReference type="ARBA" id="ARBA00022801"/>
    </source>
</evidence>
<dbReference type="AlphaFoldDB" id="A0A5J5BWJ9"/>
<dbReference type="GO" id="GO:0005634">
    <property type="term" value="C:nucleus"/>
    <property type="evidence" value="ECO:0007669"/>
    <property type="project" value="UniProtKB-SubCell"/>
</dbReference>
<evidence type="ECO:0000313" key="9">
    <source>
        <dbReference type="EMBL" id="KAA8547034.1"/>
    </source>
</evidence>
<dbReference type="SUPFAM" id="SSF53474">
    <property type="entry name" value="alpha/beta-Hydrolases"/>
    <property type="match status" value="1"/>
</dbReference>
<dbReference type="InterPro" id="IPR029058">
    <property type="entry name" value="AB_hydrolase_fold"/>
</dbReference>
<dbReference type="Pfam" id="PF01764">
    <property type="entry name" value="Lipase_3"/>
    <property type="match status" value="1"/>
</dbReference>
<feature type="domain" description="EDS1 EP" evidence="8">
    <location>
        <begin position="401"/>
        <end position="608"/>
    </location>
</feature>
<evidence type="ECO:0000256" key="3">
    <source>
        <dbReference type="ARBA" id="ARBA00022490"/>
    </source>
</evidence>
<feature type="domain" description="Fungal lipase-type" evidence="7">
    <location>
        <begin position="96"/>
        <end position="205"/>
    </location>
</feature>
<dbReference type="Gene3D" id="3.40.50.1820">
    <property type="entry name" value="alpha/beta hydrolase"/>
    <property type="match status" value="1"/>
</dbReference>
<dbReference type="GO" id="GO:0005737">
    <property type="term" value="C:cytoplasm"/>
    <property type="evidence" value="ECO:0007669"/>
    <property type="project" value="UniProtKB-SubCell"/>
</dbReference>
<accession>A0A5J5BWJ9</accession>
<dbReference type="GO" id="GO:0016787">
    <property type="term" value="F:hydrolase activity"/>
    <property type="evidence" value="ECO:0007669"/>
    <property type="project" value="UniProtKB-KW"/>
</dbReference>
<dbReference type="InterPro" id="IPR041266">
    <property type="entry name" value="EDS1_EP"/>
</dbReference>
<evidence type="ECO:0000256" key="5">
    <source>
        <dbReference type="ARBA" id="ARBA00022821"/>
    </source>
</evidence>
<keyword evidence="3" id="KW-0963">Cytoplasm</keyword>
<dbReference type="InterPro" id="IPR002921">
    <property type="entry name" value="Fungal_lipase-type"/>
</dbReference>
<keyword evidence="6" id="KW-0539">Nucleus</keyword>
<dbReference type="PANTHER" id="PTHR47413">
    <property type="entry name" value="LIPASE-LIKE PAD4"/>
    <property type="match status" value="1"/>
</dbReference>
<dbReference type="OrthoDB" id="426718at2759"/>
<evidence type="ECO:0008006" key="11">
    <source>
        <dbReference type="Google" id="ProtNLM"/>
    </source>
</evidence>
<evidence type="ECO:0000259" key="7">
    <source>
        <dbReference type="Pfam" id="PF01764"/>
    </source>
</evidence>
<comment type="subcellular location">
    <subcellularLocation>
        <location evidence="2">Cytoplasm</location>
    </subcellularLocation>
    <subcellularLocation>
        <location evidence="1">Nucleus</location>
    </subcellularLocation>
</comment>
<reference evidence="9 10" key="1">
    <citation type="submission" date="2019-09" db="EMBL/GenBank/DDBJ databases">
        <title>A chromosome-level genome assembly of the Chinese tupelo Nyssa sinensis.</title>
        <authorList>
            <person name="Yang X."/>
            <person name="Kang M."/>
            <person name="Yang Y."/>
            <person name="Xiong H."/>
            <person name="Wang M."/>
            <person name="Zhang Z."/>
            <person name="Wang Z."/>
            <person name="Wu H."/>
            <person name="Ma T."/>
            <person name="Liu J."/>
            <person name="Xi Z."/>
        </authorList>
    </citation>
    <scope>NUCLEOTIDE SEQUENCE [LARGE SCALE GENOMIC DNA]</scope>
    <source>
        <strain evidence="9">J267</strain>
        <tissue evidence="9">Leaf</tissue>
    </source>
</reference>
<dbReference type="PANTHER" id="PTHR47413:SF2">
    <property type="entry name" value="LIPASE-LIKE PAD4"/>
    <property type="match status" value="1"/>
</dbReference>
<evidence type="ECO:0000256" key="2">
    <source>
        <dbReference type="ARBA" id="ARBA00004496"/>
    </source>
</evidence>
<keyword evidence="5" id="KW-0611">Plant defense</keyword>
<dbReference type="Pfam" id="PF18117">
    <property type="entry name" value="EDS1_EP"/>
    <property type="match status" value="1"/>
</dbReference>
<dbReference type="CDD" id="cd00519">
    <property type="entry name" value="Lipase_3"/>
    <property type="match status" value="1"/>
</dbReference>
<dbReference type="EMBL" id="CM018032">
    <property type="protein sequence ID" value="KAA8547034.1"/>
    <property type="molecule type" value="Genomic_DNA"/>
</dbReference>
<protein>
    <recommendedName>
        <fullName evidence="11">Fungal lipase-like domain-containing protein</fullName>
    </recommendedName>
</protein>
<name>A0A5J5BWJ9_9ASTE</name>